<dbReference type="RefSeq" id="WP_111628051.1">
    <property type="nucleotide sequence ID" value="NZ_QLMC01000002.1"/>
</dbReference>
<organism evidence="1 2">
    <name type="scientific">Larkinella arboricola</name>
    <dbReference type="NCBI Taxonomy" id="643671"/>
    <lineage>
        <taxon>Bacteria</taxon>
        <taxon>Pseudomonadati</taxon>
        <taxon>Bacteroidota</taxon>
        <taxon>Cytophagia</taxon>
        <taxon>Cytophagales</taxon>
        <taxon>Spirosomataceae</taxon>
        <taxon>Larkinella</taxon>
    </lineage>
</organism>
<dbReference type="EMBL" id="QLMC01000002">
    <property type="protein sequence ID" value="RAK00298.1"/>
    <property type="molecule type" value="Genomic_DNA"/>
</dbReference>
<evidence type="ECO:0000313" key="1">
    <source>
        <dbReference type="EMBL" id="RAK00298.1"/>
    </source>
</evidence>
<evidence type="ECO:0000313" key="2">
    <source>
        <dbReference type="Proteomes" id="UP000248790"/>
    </source>
</evidence>
<accession>A0A327X1P7</accession>
<reference evidence="1 2" key="1">
    <citation type="submission" date="2018-06" db="EMBL/GenBank/DDBJ databases">
        <title>Genomic Encyclopedia of Archaeal and Bacterial Type Strains, Phase II (KMG-II): from individual species to whole genera.</title>
        <authorList>
            <person name="Goeker M."/>
        </authorList>
    </citation>
    <scope>NUCLEOTIDE SEQUENCE [LARGE SCALE GENOMIC DNA]</scope>
    <source>
        <strain evidence="1 2">DSM 21851</strain>
    </source>
</reference>
<proteinExistence type="predicted"/>
<name>A0A327X1P7_LARAB</name>
<comment type="caution">
    <text evidence="1">The sequence shown here is derived from an EMBL/GenBank/DDBJ whole genome shotgun (WGS) entry which is preliminary data.</text>
</comment>
<protein>
    <submittedName>
        <fullName evidence="1">Uncharacterized protein</fullName>
    </submittedName>
</protein>
<gene>
    <name evidence="1" type="ORF">LX87_02000</name>
</gene>
<dbReference type="Proteomes" id="UP000248790">
    <property type="component" value="Unassembled WGS sequence"/>
</dbReference>
<dbReference type="AlphaFoldDB" id="A0A327X1P7"/>
<sequence length="143" mass="16482">MLSADHLKRSQKRLSNALQELKGHQKWRSKNDDGCSVSALHPSLTALVIMERKAVLYAELAHCSALYDRLKSLQLAAARAYYAMQDTYVKHICKVGFDAVCLESYRVAGMRYHNRIEKLSQLYVGIEAWKKQIRECLEEMTFE</sequence>
<keyword evidence="2" id="KW-1185">Reference proteome</keyword>